<dbReference type="Proteomes" id="UP000245207">
    <property type="component" value="Unassembled WGS sequence"/>
</dbReference>
<dbReference type="SUPFAM" id="SSF52047">
    <property type="entry name" value="RNI-like"/>
    <property type="match status" value="1"/>
</dbReference>
<dbReference type="SMART" id="SM00367">
    <property type="entry name" value="LRR_CC"/>
    <property type="match status" value="5"/>
</dbReference>
<dbReference type="InterPro" id="IPR032675">
    <property type="entry name" value="LRR_dom_sf"/>
</dbReference>
<proteinExistence type="predicted"/>
<reference evidence="1 2" key="1">
    <citation type="journal article" date="2018" name="Mol. Plant">
        <title>The genome of Artemisia annua provides insight into the evolution of Asteraceae family and artemisinin biosynthesis.</title>
        <authorList>
            <person name="Shen Q."/>
            <person name="Zhang L."/>
            <person name="Liao Z."/>
            <person name="Wang S."/>
            <person name="Yan T."/>
            <person name="Shi P."/>
            <person name="Liu M."/>
            <person name="Fu X."/>
            <person name="Pan Q."/>
            <person name="Wang Y."/>
            <person name="Lv Z."/>
            <person name="Lu X."/>
            <person name="Zhang F."/>
            <person name="Jiang W."/>
            <person name="Ma Y."/>
            <person name="Chen M."/>
            <person name="Hao X."/>
            <person name="Li L."/>
            <person name="Tang Y."/>
            <person name="Lv G."/>
            <person name="Zhou Y."/>
            <person name="Sun X."/>
            <person name="Brodelius P.E."/>
            <person name="Rose J.K.C."/>
            <person name="Tang K."/>
        </authorList>
    </citation>
    <scope>NUCLEOTIDE SEQUENCE [LARGE SCALE GENOMIC DNA]</scope>
    <source>
        <strain evidence="2">cv. Huhao1</strain>
        <tissue evidence="1">Leaf</tissue>
    </source>
</reference>
<protein>
    <submittedName>
        <fullName evidence="1">Uncharacterized protein</fullName>
    </submittedName>
</protein>
<dbReference type="PANTHER" id="PTHR16134">
    <property type="entry name" value="F-BOX/TPR REPEAT PROTEIN POF3"/>
    <property type="match status" value="1"/>
</dbReference>
<keyword evidence="2" id="KW-1185">Reference proteome</keyword>
<sequence>MGMQVIGLFCKKLRKFTHVGRVTHMGLIALARGCNNLDFLKVSRLKNISNEAMEYVATHLKNLRDFRISSVEKYWKTDIPLDNGIRAILTGCNKLERLDIILSHGGLTDVGLGHIRKYGHNLKYLSLECIGESDAGLVELSKGCPKLRTLRMKDCPFSEQAVTTFVFNMHSLRYILVKSGYRTVLALTRLDFEL</sequence>
<comment type="caution">
    <text evidence="1">The sequence shown here is derived from an EMBL/GenBank/DDBJ whole genome shotgun (WGS) entry which is preliminary data.</text>
</comment>
<name>A0A2U1MQ34_ARTAN</name>
<dbReference type="Gene3D" id="3.80.10.10">
    <property type="entry name" value="Ribonuclease Inhibitor"/>
    <property type="match status" value="1"/>
</dbReference>
<evidence type="ECO:0000313" key="2">
    <source>
        <dbReference type="Proteomes" id="UP000245207"/>
    </source>
</evidence>
<accession>A0A2U1MQ34</accession>
<dbReference type="InterPro" id="IPR006553">
    <property type="entry name" value="Leu-rich_rpt_Cys-con_subtyp"/>
</dbReference>
<dbReference type="EMBL" id="PKPP01004656">
    <property type="protein sequence ID" value="PWA63342.1"/>
    <property type="molecule type" value="Genomic_DNA"/>
</dbReference>
<dbReference type="GO" id="GO:0019005">
    <property type="term" value="C:SCF ubiquitin ligase complex"/>
    <property type="evidence" value="ECO:0007669"/>
    <property type="project" value="TreeGrafter"/>
</dbReference>
<dbReference type="GO" id="GO:0031146">
    <property type="term" value="P:SCF-dependent proteasomal ubiquitin-dependent protein catabolic process"/>
    <property type="evidence" value="ECO:0007669"/>
    <property type="project" value="TreeGrafter"/>
</dbReference>
<dbReference type="OrthoDB" id="550575at2759"/>
<dbReference type="PANTHER" id="PTHR16134:SF43">
    <property type="entry name" value="CORONATINE-INSENSITIVE PROTEIN 1"/>
    <property type="match status" value="1"/>
</dbReference>
<dbReference type="STRING" id="35608.A0A2U1MQ34"/>
<organism evidence="1 2">
    <name type="scientific">Artemisia annua</name>
    <name type="common">Sweet wormwood</name>
    <dbReference type="NCBI Taxonomy" id="35608"/>
    <lineage>
        <taxon>Eukaryota</taxon>
        <taxon>Viridiplantae</taxon>
        <taxon>Streptophyta</taxon>
        <taxon>Embryophyta</taxon>
        <taxon>Tracheophyta</taxon>
        <taxon>Spermatophyta</taxon>
        <taxon>Magnoliopsida</taxon>
        <taxon>eudicotyledons</taxon>
        <taxon>Gunneridae</taxon>
        <taxon>Pentapetalae</taxon>
        <taxon>asterids</taxon>
        <taxon>campanulids</taxon>
        <taxon>Asterales</taxon>
        <taxon>Asteraceae</taxon>
        <taxon>Asteroideae</taxon>
        <taxon>Anthemideae</taxon>
        <taxon>Artemisiinae</taxon>
        <taxon>Artemisia</taxon>
    </lineage>
</organism>
<gene>
    <name evidence="1" type="ORF">CTI12_AA358030</name>
</gene>
<evidence type="ECO:0000313" key="1">
    <source>
        <dbReference type="EMBL" id="PWA63342.1"/>
    </source>
</evidence>
<dbReference type="AlphaFoldDB" id="A0A2U1MQ34"/>